<dbReference type="Pfam" id="PF22939">
    <property type="entry name" value="WHD_GPIID"/>
    <property type="match status" value="1"/>
</dbReference>
<dbReference type="InterPro" id="IPR056884">
    <property type="entry name" value="NPHP3-like_N"/>
</dbReference>
<sequence length="1553" mass="174512">MVHAFEEPVVDFIFVHGLGGTSVSTWSWDRDPANFWIPWLSNESDLSRSRVFTYGYDAKLTGPYTTVNILDFAKDLLFRMKTYSGQSTTDKIPIGTLPIIFVVHSMGGLVVKKAYILGKTDSQYTDMITRICAIVFLATPHKGSQLAQTLNNILKAAPGGGSKAFVADLEKNSGALQDINEHFRHICGDLELVSFYETMKTSIGGGIKRLIVERDSALLEYPGETSSSLMAAHHGMSKFKDPFDSNFTNVTNVLRFLTRPLMAEKQKHKDYFSQQPLLQIPSEEHVRSSTPDIDQESYLNRLGVILGIKKDHDDEFSLFSEKLHKGSCQWLLQRANFQSWATNSRKASRYLWISGSPGSGKSTLSSFIIKHLQNQSYAGTCQRHFFLAGDEVKKTLAYMLRSIAYQVAVSSELFLSRLVELSDASGVQFDQEKVLTIWERVFEGLLFRLPLEDPLFWVIDGLDEAESPIGLLKLVSKIRSATNINVLIVSRATKEISKDVGDLLPTVVHEKIATGDTADDIRSYARTVVSRIPISDGNNAREDVVQQIVAKASGSFLWVKLALDRLKGDWYTEEDIRSALNELPAGMETLYRRMMQNVSDQPEKTRDMAMRILTWASCACSPLDVAELEVALCPGFTGFVNLGLMAEEICGHFVAIKKGRVTLIHETALKFLLHNSALGTAPISEHDGHAHAATVCMTFLSDTVKWRRIFNSAQPSRQQKTNSDNPMFEQHPFLLYALSQWAYHASLASAESEELLGSVLEFLEEHCLLWMQGVALTGHLRTLVRSAQYLKTYAKRRSQRAAKGPPRSFAAAGEDELRQWANGLIRVVGRFGANMLENTARIANLIVPFGPRDSIIAKTFGLSSQGGPSVRGVSSNGWDDCLARLSLGDNRIATELLCKDHYLVTLLATGGTATVWHAETFEELRNIKHDEYVTSMAASRTSNLIATAGFKTTKVWDMISGKELNTLPKDRQHHTKALSFGGRDDDLWIAYDDCEIKCFDLETEELKSSFLAKDQTSQDFSCARWITFNRSNTQVAIVFRGRPVVVWDIQESLESYTPPRRCVLAEDRLRSASEGDAWNAPEVCLWHPTQTDHLLILYEDTKIVEWNVMDDEQMVHDHTAARAMTMSEDGSFLLTNNINNTISIWIAPGYTLMYRMRYDELVTDLTFSPDGARFYDLRGSFCNVWEPDALIRADNIDRNDMSSTFETITSEPVLATDDNSRVPVTSLVCDSSDKYYCVGKEDGSVTIHHIADGSKSRKVVNHSTSSSVRKVAWSASDKYLASVDYSGRVIIKRLEPPTPEKDKWAVFAVLDFRMDDDDVIRQVLFGNRDSNLLIASSSHICLFSLKKKEMCRKRLVSEGRTWLNHPKDHTLLICIDGHSQQQYFWKDLELVSGIPSDKPEQVSTPPIVRNARAVQQTVQVRDQWVLIELLEASDAAQVSPQRGSSREFELLNLQKLPGISSSSAANTRQTLHGLTPHVKQLVGCFQDRVVFLDHQYWLCTWGMELTYTKHKRHFFLPKDWVSPTSLQMLALNKKGVLLCPRNGEVAIVRSGFR</sequence>
<name>A0ABR1QS82_9PEZI</name>
<evidence type="ECO:0000313" key="5">
    <source>
        <dbReference type="Proteomes" id="UP001391051"/>
    </source>
</evidence>
<evidence type="ECO:0000256" key="1">
    <source>
        <dbReference type="ARBA" id="ARBA00022737"/>
    </source>
</evidence>
<feature type="domain" description="Nephrocystin 3-like N-terminal" evidence="3">
    <location>
        <begin position="326"/>
        <end position="491"/>
    </location>
</feature>
<dbReference type="Pfam" id="PF24883">
    <property type="entry name" value="NPHP3_N"/>
    <property type="match status" value="1"/>
</dbReference>
<keyword evidence="1" id="KW-0677">Repeat</keyword>
<dbReference type="InterPro" id="IPR011047">
    <property type="entry name" value="Quinoprotein_ADH-like_sf"/>
</dbReference>
<dbReference type="InterPro" id="IPR027417">
    <property type="entry name" value="P-loop_NTPase"/>
</dbReference>
<dbReference type="InterPro" id="IPR029058">
    <property type="entry name" value="AB_hydrolase_fold"/>
</dbReference>
<dbReference type="Gene3D" id="3.40.50.1820">
    <property type="entry name" value="alpha/beta hydrolase"/>
    <property type="match status" value="1"/>
</dbReference>
<dbReference type="PANTHER" id="PTHR10039:SF16">
    <property type="entry name" value="GPI INOSITOL-DEACYLASE"/>
    <property type="match status" value="1"/>
</dbReference>
<accession>A0ABR1QS82</accession>
<evidence type="ECO:0000259" key="3">
    <source>
        <dbReference type="Pfam" id="PF24883"/>
    </source>
</evidence>
<organism evidence="4 5">
    <name type="scientific">Apiospora aurea</name>
    <dbReference type="NCBI Taxonomy" id="335848"/>
    <lineage>
        <taxon>Eukaryota</taxon>
        <taxon>Fungi</taxon>
        <taxon>Dikarya</taxon>
        <taxon>Ascomycota</taxon>
        <taxon>Pezizomycotina</taxon>
        <taxon>Sordariomycetes</taxon>
        <taxon>Xylariomycetidae</taxon>
        <taxon>Amphisphaeriales</taxon>
        <taxon>Apiosporaceae</taxon>
        <taxon>Apiospora</taxon>
    </lineage>
</organism>
<dbReference type="Gene3D" id="3.40.50.300">
    <property type="entry name" value="P-loop containing nucleotide triphosphate hydrolases"/>
    <property type="match status" value="1"/>
</dbReference>
<evidence type="ECO:0000313" key="4">
    <source>
        <dbReference type="EMBL" id="KAK7962794.1"/>
    </source>
</evidence>
<proteinExistence type="predicted"/>
<comment type="caution">
    <text evidence="4">The sequence shown here is derived from an EMBL/GenBank/DDBJ whole genome shotgun (WGS) entry which is preliminary data.</text>
</comment>
<dbReference type="EMBL" id="JAQQWE010000002">
    <property type="protein sequence ID" value="KAK7962794.1"/>
    <property type="molecule type" value="Genomic_DNA"/>
</dbReference>
<gene>
    <name evidence="4" type="ORF">PG986_003619</name>
</gene>
<dbReference type="Proteomes" id="UP001391051">
    <property type="component" value="Unassembled WGS sequence"/>
</dbReference>
<reference evidence="4 5" key="1">
    <citation type="submission" date="2023-01" db="EMBL/GenBank/DDBJ databases">
        <title>Analysis of 21 Apiospora genomes using comparative genomics revels a genus with tremendous synthesis potential of carbohydrate active enzymes and secondary metabolites.</title>
        <authorList>
            <person name="Sorensen T."/>
        </authorList>
    </citation>
    <scope>NUCLEOTIDE SEQUENCE [LARGE SCALE GENOMIC DNA]</scope>
    <source>
        <strain evidence="4 5">CBS 24483</strain>
    </source>
</reference>
<feature type="domain" description="GPI inositol-deacylase winged helix" evidence="2">
    <location>
        <begin position="603"/>
        <end position="676"/>
    </location>
</feature>
<protein>
    <submittedName>
        <fullName evidence="4">WD domain- G-beta repeat containing protein</fullName>
    </submittedName>
</protein>
<dbReference type="Gene3D" id="2.130.10.10">
    <property type="entry name" value="YVTN repeat-like/Quinoprotein amine dehydrogenase"/>
    <property type="match status" value="2"/>
</dbReference>
<dbReference type="InterPro" id="IPR001680">
    <property type="entry name" value="WD40_rpt"/>
</dbReference>
<dbReference type="SUPFAM" id="SSF52540">
    <property type="entry name" value="P-loop containing nucleoside triphosphate hydrolases"/>
    <property type="match status" value="1"/>
</dbReference>
<dbReference type="InterPro" id="IPR015943">
    <property type="entry name" value="WD40/YVTN_repeat-like_dom_sf"/>
</dbReference>
<evidence type="ECO:0000259" key="2">
    <source>
        <dbReference type="Pfam" id="PF22939"/>
    </source>
</evidence>
<keyword evidence="5" id="KW-1185">Reference proteome</keyword>
<dbReference type="PANTHER" id="PTHR10039">
    <property type="entry name" value="AMELOGENIN"/>
    <property type="match status" value="1"/>
</dbReference>
<dbReference type="SUPFAM" id="SSF53474">
    <property type="entry name" value="alpha/beta-Hydrolases"/>
    <property type="match status" value="1"/>
</dbReference>
<dbReference type="GeneID" id="92072903"/>
<dbReference type="SUPFAM" id="SSF50998">
    <property type="entry name" value="Quinoprotein alcohol dehydrogenase-like"/>
    <property type="match status" value="1"/>
</dbReference>
<dbReference type="RefSeq" id="XP_066704905.1">
    <property type="nucleotide sequence ID" value="XM_066839841.1"/>
</dbReference>
<dbReference type="SMART" id="SM00320">
    <property type="entry name" value="WD40"/>
    <property type="match status" value="5"/>
</dbReference>
<dbReference type="InterPro" id="IPR054471">
    <property type="entry name" value="GPIID_WHD"/>
</dbReference>